<protein>
    <submittedName>
        <fullName evidence="2">Uncharacterized protein</fullName>
    </submittedName>
</protein>
<dbReference type="AlphaFoldDB" id="A0A5A9XG44"/>
<reference evidence="2 3" key="1">
    <citation type="submission" date="2019-04" db="EMBL/GenBank/DDBJ databases">
        <title>Geobacter ruber sp. nov., ferric-reducing bacteria isolated from paddy soil.</title>
        <authorList>
            <person name="Xu Z."/>
            <person name="Masuda Y."/>
            <person name="Itoh H."/>
            <person name="Senoo K."/>
        </authorList>
    </citation>
    <scope>NUCLEOTIDE SEQUENCE [LARGE SCALE GENOMIC DNA]</scope>
    <source>
        <strain evidence="2 3">Red88</strain>
    </source>
</reference>
<accession>A0A5A9XG44</accession>
<evidence type="ECO:0000313" key="2">
    <source>
        <dbReference type="EMBL" id="KAA0891435.1"/>
    </source>
</evidence>
<comment type="caution">
    <text evidence="2">The sequence shown here is derived from an EMBL/GenBank/DDBJ whole genome shotgun (WGS) entry which is preliminary data.</text>
</comment>
<dbReference type="Proteomes" id="UP000324298">
    <property type="component" value="Unassembled WGS sequence"/>
</dbReference>
<evidence type="ECO:0000256" key="1">
    <source>
        <dbReference type="SAM" id="MobiDB-lite"/>
    </source>
</evidence>
<feature type="region of interest" description="Disordered" evidence="1">
    <location>
        <begin position="1"/>
        <end position="84"/>
    </location>
</feature>
<feature type="compositionally biased region" description="Basic residues" evidence="1">
    <location>
        <begin position="43"/>
        <end position="66"/>
    </location>
</feature>
<organism evidence="2 3">
    <name type="scientific">Oryzomonas rubra</name>
    <dbReference type="NCBI Taxonomy" id="2509454"/>
    <lineage>
        <taxon>Bacteria</taxon>
        <taxon>Pseudomonadati</taxon>
        <taxon>Thermodesulfobacteriota</taxon>
        <taxon>Desulfuromonadia</taxon>
        <taxon>Geobacterales</taxon>
        <taxon>Geobacteraceae</taxon>
        <taxon>Oryzomonas</taxon>
    </lineage>
</organism>
<feature type="compositionally biased region" description="Pro residues" evidence="1">
    <location>
        <begin position="1"/>
        <end position="17"/>
    </location>
</feature>
<dbReference type="EMBL" id="SRSD01000006">
    <property type="protein sequence ID" value="KAA0891435.1"/>
    <property type="molecule type" value="Genomic_DNA"/>
</dbReference>
<evidence type="ECO:0000313" key="3">
    <source>
        <dbReference type="Proteomes" id="UP000324298"/>
    </source>
</evidence>
<sequence>MSTVPKSPPSRNRPPPRFPKRGRCRLSRRRPQSCRRGPAPKHLPPRKKRKRNRSPPNHSRIRRRPTRAAPRPNRPSSRRVSLRT</sequence>
<keyword evidence="3" id="KW-1185">Reference proteome</keyword>
<proteinExistence type="predicted"/>
<name>A0A5A9XG44_9BACT</name>
<gene>
    <name evidence="2" type="ORF">ET418_11705</name>
</gene>
<feature type="compositionally biased region" description="Basic residues" evidence="1">
    <location>
        <begin position="18"/>
        <end position="33"/>
    </location>
</feature>